<proteinExistence type="predicted"/>
<dbReference type="EMBL" id="BSTI01000021">
    <property type="protein sequence ID" value="GLY70165.1"/>
    <property type="molecule type" value="Genomic_DNA"/>
</dbReference>
<name>A0A9W6RA12_9PSEU</name>
<evidence type="ECO:0000313" key="2">
    <source>
        <dbReference type="Proteomes" id="UP001165136"/>
    </source>
</evidence>
<dbReference type="Proteomes" id="UP001165136">
    <property type="component" value="Unassembled WGS sequence"/>
</dbReference>
<gene>
    <name evidence="1" type="ORF">Atai01_67840</name>
</gene>
<sequence>MTKAAAKTSTVDRKLVYCVSDGAPLPNHCPTPGGTPRHYKHEKMAVDLHGSAEIDTSGTR</sequence>
<dbReference type="AlphaFoldDB" id="A0A9W6RA12"/>
<comment type="caution">
    <text evidence="1">The sequence shown here is derived from an EMBL/GenBank/DDBJ whole genome shotgun (WGS) entry which is preliminary data.</text>
</comment>
<reference evidence="1" key="1">
    <citation type="submission" date="2023-03" db="EMBL/GenBank/DDBJ databases">
        <title>Amycolatopsis taiwanensis NBRC 103393.</title>
        <authorList>
            <person name="Ichikawa N."/>
            <person name="Sato H."/>
            <person name="Tonouchi N."/>
        </authorList>
    </citation>
    <scope>NUCLEOTIDE SEQUENCE</scope>
    <source>
        <strain evidence="1">NBRC 103393</strain>
    </source>
</reference>
<organism evidence="1 2">
    <name type="scientific">Amycolatopsis taiwanensis</name>
    <dbReference type="NCBI Taxonomy" id="342230"/>
    <lineage>
        <taxon>Bacteria</taxon>
        <taxon>Bacillati</taxon>
        <taxon>Actinomycetota</taxon>
        <taxon>Actinomycetes</taxon>
        <taxon>Pseudonocardiales</taxon>
        <taxon>Pseudonocardiaceae</taxon>
        <taxon>Amycolatopsis</taxon>
    </lineage>
</organism>
<keyword evidence="2" id="KW-1185">Reference proteome</keyword>
<evidence type="ECO:0000313" key="1">
    <source>
        <dbReference type="EMBL" id="GLY70165.1"/>
    </source>
</evidence>
<protein>
    <submittedName>
        <fullName evidence="1">Uncharacterized protein</fullName>
    </submittedName>
</protein>
<accession>A0A9W6RA12</accession>